<dbReference type="Gene3D" id="2.40.160.50">
    <property type="entry name" value="membrane protein fhac: a member of the omp85/tpsb transporter family"/>
    <property type="match status" value="1"/>
</dbReference>
<dbReference type="PANTHER" id="PTHR14226:SF29">
    <property type="entry name" value="NEUROPATHY TARGET ESTERASE SWS"/>
    <property type="match status" value="1"/>
</dbReference>
<reference evidence="7 8" key="1">
    <citation type="submission" date="2020-01" db="EMBL/GenBank/DDBJ databases">
        <title>Genomes assembled from Gulf of Kutch pelagic sediment metagenomes.</title>
        <authorList>
            <person name="Chandrashekar M."/>
            <person name="Mahajan M.S."/>
            <person name="Dave K.J."/>
            <person name="Vatsa P."/>
            <person name="Nathani N.M."/>
        </authorList>
    </citation>
    <scope>NUCLEOTIDE SEQUENCE [LARGE SCALE GENOMIC DNA]</scope>
    <source>
        <strain evidence="7">KS3-K002</strain>
    </source>
</reference>
<feature type="active site" description="Proton acceptor" evidence="4">
    <location>
        <position position="224"/>
    </location>
</feature>
<dbReference type="PROSITE" id="PS51635">
    <property type="entry name" value="PNPLA"/>
    <property type="match status" value="1"/>
</dbReference>
<protein>
    <submittedName>
        <fullName evidence="7">BamA/TamA family outer membrane protein</fullName>
    </submittedName>
</protein>
<organism evidence="7 8">
    <name type="scientific">Candidatus Kutchimonas denitrificans</name>
    <dbReference type="NCBI Taxonomy" id="3056748"/>
    <lineage>
        <taxon>Bacteria</taxon>
        <taxon>Pseudomonadati</taxon>
        <taxon>Gemmatimonadota</taxon>
        <taxon>Gemmatimonadia</taxon>
        <taxon>Candidatus Palauibacterales</taxon>
        <taxon>Candidatus Palauibacteraceae</taxon>
        <taxon>Candidatus Kutchimonas</taxon>
    </lineage>
</organism>
<dbReference type="Gene3D" id="3.40.1090.10">
    <property type="entry name" value="Cytosolic phospholipase A2 catalytic domain"/>
    <property type="match status" value="2"/>
</dbReference>
<evidence type="ECO:0000256" key="3">
    <source>
        <dbReference type="ARBA" id="ARBA00023098"/>
    </source>
</evidence>
<evidence type="ECO:0000313" key="7">
    <source>
        <dbReference type="EMBL" id="NIR74123.1"/>
    </source>
</evidence>
<feature type="chain" id="PRO_5042234409" evidence="5">
    <location>
        <begin position="25"/>
        <end position="763"/>
    </location>
</feature>
<dbReference type="InterPro" id="IPR016035">
    <property type="entry name" value="Acyl_Trfase/lysoPLipase"/>
</dbReference>
<proteinExistence type="predicted"/>
<dbReference type="GO" id="GO:0016042">
    <property type="term" value="P:lipid catabolic process"/>
    <property type="evidence" value="ECO:0007669"/>
    <property type="project" value="UniProtKB-UniRule"/>
</dbReference>
<dbReference type="InterPro" id="IPR002641">
    <property type="entry name" value="PNPLA_dom"/>
</dbReference>
<evidence type="ECO:0000313" key="8">
    <source>
        <dbReference type="Proteomes" id="UP000702544"/>
    </source>
</evidence>
<evidence type="ECO:0000256" key="4">
    <source>
        <dbReference type="PROSITE-ProRule" id="PRU01161"/>
    </source>
</evidence>
<evidence type="ECO:0000259" key="6">
    <source>
        <dbReference type="PROSITE" id="PS51635"/>
    </source>
</evidence>
<dbReference type="Pfam" id="PF01734">
    <property type="entry name" value="Patatin"/>
    <property type="match status" value="1"/>
</dbReference>
<feature type="signal peptide" evidence="5">
    <location>
        <begin position="1"/>
        <end position="24"/>
    </location>
</feature>
<dbReference type="CDD" id="cd07205">
    <property type="entry name" value="Pat_PNPLA6_PNPLA7_NTE1_like"/>
    <property type="match status" value="1"/>
</dbReference>
<feature type="short sequence motif" description="GXSXG" evidence="4">
    <location>
        <begin position="78"/>
        <end position="82"/>
    </location>
</feature>
<name>A0AAE4Z5U3_9BACT</name>
<evidence type="ECO:0000256" key="5">
    <source>
        <dbReference type="SAM" id="SignalP"/>
    </source>
</evidence>
<comment type="caution">
    <text evidence="7">The sequence shown here is derived from an EMBL/GenBank/DDBJ whole genome shotgun (WGS) entry which is preliminary data.</text>
</comment>
<keyword evidence="2 4" id="KW-0442">Lipid degradation</keyword>
<dbReference type="AlphaFoldDB" id="A0AAE4Z5U3"/>
<comment type="caution">
    <text evidence="4">Lacks conserved residue(s) required for the propagation of feature annotation.</text>
</comment>
<sequence length="763" mass="81709">MTPFSPPGTRICLLLALQLAVLCATPPGVFPQSARSDTAPQSPRVGLVLSGGSARGFAHIGVIEALESAGVEVDVVAGTSMGAIVGGLYAVGYGPKTMLSVAGDADWDRIFNDAPFRGDLPPERKPEVDRLLYAFPVRDGRPRLPSGFIAGQRLGQFLSLLLWEYHPVVDFTRLPIPFAAVATDAESGAAVRLGRGYLPAAIQASAAIPSVFAPVEYRGRLLTDGGVARNLPAEDAAALGADVLVCSDVSKPLQPADSLRDLLAVLDQTIGYRGWYSTLEQRELCDVLILPDIAGLPATAFDRAAEWAHRGREAALAALPRLEARLVTMGVSSGDGALGGSRRRRADGRPSADSVQLVAIEISGLERATERFVLYRLGLEAPERYTVAEIDEGIRRVYATGRFRSVAYRLDTPGGRASGSAAAGAGDGPARRVLALELVETRGSHVGFGYRYDSRYKASVLLSGVLSDALGYGSRLAVDLRLGEQGEVRGRLTRRLGGRLQFLVGAEAGYRRMPFDVYEGDLRVSTPRAYVSQGALAVGIGLWNAGFLGLRLKAEYADLDEFRAAGPPFTADSEAFYTASALFELDSQDRPDFPRRGVRVRLRAERADPFGGPHDFEQFVADLHGALPAVGGLSLLGHITLGTSTGADLPDHYLFFLGGSNSYYLFPTRHFPLAGLHTMERHGRHVQALRVGLQYAIGDHLATRFRWNAGTTLASWTVDSDLLTHGFDLTGAVVTRFGTAALSVAARDLESLPNLVLDVGFPF</sequence>
<dbReference type="Gene3D" id="3.10.20.310">
    <property type="entry name" value="membrane protein fhac"/>
    <property type="match status" value="1"/>
</dbReference>
<dbReference type="PANTHER" id="PTHR14226">
    <property type="entry name" value="NEUROPATHY TARGET ESTERASE/SWISS CHEESE D.MELANOGASTER"/>
    <property type="match status" value="1"/>
</dbReference>
<dbReference type="SUPFAM" id="SSF52151">
    <property type="entry name" value="FabD/lysophospholipase-like"/>
    <property type="match status" value="1"/>
</dbReference>
<feature type="active site" description="Nucleophile" evidence="4">
    <location>
        <position position="80"/>
    </location>
</feature>
<keyword evidence="1 4" id="KW-0378">Hydrolase</keyword>
<accession>A0AAE4Z5U3</accession>
<keyword evidence="5" id="KW-0732">Signal</keyword>
<gene>
    <name evidence="7" type="ORF">GWO12_03285</name>
</gene>
<dbReference type="GO" id="GO:0016787">
    <property type="term" value="F:hydrolase activity"/>
    <property type="evidence" value="ECO:0007669"/>
    <property type="project" value="UniProtKB-UniRule"/>
</dbReference>
<feature type="domain" description="PNPLA" evidence="6">
    <location>
        <begin position="47"/>
        <end position="237"/>
    </location>
</feature>
<keyword evidence="3 4" id="KW-0443">Lipid metabolism</keyword>
<dbReference type="EMBL" id="JAACAK010000026">
    <property type="protein sequence ID" value="NIR74123.1"/>
    <property type="molecule type" value="Genomic_DNA"/>
</dbReference>
<dbReference type="InterPro" id="IPR050301">
    <property type="entry name" value="NTE"/>
</dbReference>
<feature type="short sequence motif" description="DGA/G" evidence="4">
    <location>
        <begin position="224"/>
        <end position="226"/>
    </location>
</feature>
<evidence type="ECO:0000256" key="1">
    <source>
        <dbReference type="ARBA" id="ARBA00022801"/>
    </source>
</evidence>
<evidence type="ECO:0000256" key="2">
    <source>
        <dbReference type="ARBA" id="ARBA00022963"/>
    </source>
</evidence>
<dbReference type="Proteomes" id="UP000702544">
    <property type="component" value="Unassembled WGS sequence"/>
</dbReference>